<organism evidence="2 3">
    <name type="scientific">Vulcanisaeta moutnovskia (strain 768-28)</name>
    <dbReference type="NCBI Taxonomy" id="985053"/>
    <lineage>
        <taxon>Archaea</taxon>
        <taxon>Thermoproteota</taxon>
        <taxon>Thermoprotei</taxon>
        <taxon>Thermoproteales</taxon>
        <taxon>Thermoproteaceae</taxon>
        <taxon>Vulcanisaeta</taxon>
    </lineage>
</organism>
<sequence>MKGRPDWIIRYKDIINKLRFILYEFENGDLNFQLFVNEINKSLTNCGYDPIKVMVSDIMTEFFGAYAVYVPRKPVSIVYVSTELMKKPRPLLGRVLVHEIFHHILYQRPPSLLFKLAPKRFEPIILIILPFIILAILAIPLYSTLYNFLSYIVASSSITMTLLTAILIRALNEHELMATTFVVYLVTGEWVKNWTYYHDENALMNLRWDEAVRPREVIVMQR</sequence>
<dbReference type="EMBL" id="CP002529">
    <property type="protein sequence ID" value="ADY01851.1"/>
    <property type="molecule type" value="Genomic_DNA"/>
</dbReference>
<gene>
    <name evidence="2" type="ordered locus">VMUT_1647</name>
</gene>
<keyword evidence="1" id="KW-1133">Transmembrane helix</keyword>
<keyword evidence="3" id="KW-1185">Reference proteome</keyword>
<accession>F0QUE2</accession>
<proteinExistence type="predicted"/>
<dbReference type="eggNOG" id="arCOG13809">
    <property type="taxonomic scope" value="Archaea"/>
</dbReference>
<evidence type="ECO:0008006" key="4">
    <source>
        <dbReference type="Google" id="ProtNLM"/>
    </source>
</evidence>
<dbReference type="HOGENOM" id="CLU_1243095_0_0_2"/>
<protein>
    <recommendedName>
        <fullName evidence="4">Peptidase M48 domain-containing protein</fullName>
    </recommendedName>
</protein>
<keyword evidence="1" id="KW-0812">Transmembrane</keyword>
<dbReference type="Proteomes" id="UP000007485">
    <property type="component" value="Chromosome"/>
</dbReference>
<evidence type="ECO:0000256" key="1">
    <source>
        <dbReference type="SAM" id="Phobius"/>
    </source>
</evidence>
<dbReference type="GeneID" id="10289299"/>
<name>F0QUE2_VULM7</name>
<dbReference type="RefSeq" id="WP_013605013.1">
    <property type="nucleotide sequence ID" value="NC_015151.1"/>
</dbReference>
<dbReference type="STRING" id="985053.VMUT_1647"/>
<reference evidence="2 3" key="1">
    <citation type="journal article" date="2011" name="J. Bacteriol.">
        <title>Complete genome sequence of 'Vulcanisaeta moutnovskia' strain 768-28, a novel member of the hyperthermophilic crenarchaeal genus vulcanisaeta.</title>
        <authorList>
            <person name="Gumerov V.M."/>
            <person name="Mardanov A.V."/>
            <person name="Beletsky A.V."/>
            <person name="Prokofeva M.I."/>
            <person name="Bonch-Osmolovskaya E.A."/>
            <person name="Ravin N.V."/>
            <person name="Skryabin K.G."/>
        </authorList>
    </citation>
    <scope>NUCLEOTIDE SEQUENCE [LARGE SCALE GENOMIC DNA]</scope>
    <source>
        <strain evidence="2 3">768-28</strain>
    </source>
</reference>
<evidence type="ECO:0000313" key="3">
    <source>
        <dbReference type="Proteomes" id="UP000007485"/>
    </source>
</evidence>
<dbReference type="KEGG" id="vmo:VMUT_1647"/>
<feature type="transmembrane region" description="Helical" evidence="1">
    <location>
        <begin position="148"/>
        <end position="168"/>
    </location>
</feature>
<keyword evidence="1" id="KW-0472">Membrane</keyword>
<dbReference type="AlphaFoldDB" id="F0QUE2"/>
<dbReference type="OrthoDB" id="28370at2157"/>
<feature type="transmembrane region" description="Helical" evidence="1">
    <location>
        <begin position="124"/>
        <end position="142"/>
    </location>
</feature>
<evidence type="ECO:0000313" key="2">
    <source>
        <dbReference type="EMBL" id="ADY01851.1"/>
    </source>
</evidence>